<gene>
    <name evidence="2" type="ORF">GGE06_007542</name>
</gene>
<accession>A0A7W7U7Y7</accession>
<reference evidence="2 3" key="1">
    <citation type="submission" date="2020-08" db="EMBL/GenBank/DDBJ databases">
        <title>Genomic Encyclopedia of Type Strains, Phase III (KMG-III): the genomes of soil and plant-associated and newly described type strains.</title>
        <authorList>
            <person name="Whitman W."/>
        </authorList>
    </citation>
    <scope>NUCLEOTIDE SEQUENCE [LARGE SCALE GENOMIC DNA]</scope>
    <source>
        <strain evidence="2 3">SFB5A</strain>
    </source>
</reference>
<feature type="region of interest" description="Disordered" evidence="1">
    <location>
        <begin position="1"/>
        <end position="28"/>
    </location>
</feature>
<dbReference type="AlphaFoldDB" id="A0A7W7U7Y7"/>
<name>A0A7W7U7Y7_9ACTN</name>
<dbReference type="Proteomes" id="UP000582643">
    <property type="component" value="Unassembled WGS sequence"/>
</dbReference>
<evidence type="ECO:0000313" key="2">
    <source>
        <dbReference type="EMBL" id="MBB4986574.1"/>
    </source>
</evidence>
<sequence>MTIDHVEPLLPGESHGRRGDPAVRDDHGDVGLVDLTRGAVEDLEIWGSHSSPGKTFAPMLALNDPATAEGIGGLHIRSEVAASSDPHRVTAAVAVHQVTHRLLEPCVVKAVEVGQRVAQSLGPHRLPPGSVLPTVQPEGSRQGRKHSDDDENPRVSQ</sequence>
<keyword evidence="3" id="KW-1185">Reference proteome</keyword>
<evidence type="ECO:0000256" key="1">
    <source>
        <dbReference type="SAM" id="MobiDB-lite"/>
    </source>
</evidence>
<feature type="region of interest" description="Disordered" evidence="1">
    <location>
        <begin position="120"/>
        <end position="157"/>
    </location>
</feature>
<dbReference type="EMBL" id="JACHJY010000013">
    <property type="protein sequence ID" value="MBB4986574.1"/>
    <property type="molecule type" value="Genomic_DNA"/>
</dbReference>
<proteinExistence type="predicted"/>
<feature type="compositionally biased region" description="Basic and acidic residues" evidence="1">
    <location>
        <begin position="14"/>
        <end position="28"/>
    </location>
</feature>
<evidence type="ECO:0000313" key="3">
    <source>
        <dbReference type="Proteomes" id="UP000582643"/>
    </source>
</evidence>
<organism evidence="2 3">
    <name type="scientific">Streptomyces nymphaeiformis</name>
    <dbReference type="NCBI Taxonomy" id="2663842"/>
    <lineage>
        <taxon>Bacteria</taxon>
        <taxon>Bacillati</taxon>
        <taxon>Actinomycetota</taxon>
        <taxon>Actinomycetes</taxon>
        <taxon>Kitasatosporales</taxon>
        <taxon>Streptomycetaceae</taxon>
        <taxon>Streptomyces</taxon>
    </lineage>
</organism>
<comment type="caution">
    <text evidence="2">The sequence shown here is derived from an EMBL/GenBank/DDBJ whole genome shotgun (WGS) entry which is preliminary data.</text>
</comment>
<protein>
    <submittedName>
        <fullName evidence="2">Uncharacterized protein</fullName>
    </submittedName>
</protein>